<feature type="transmembrane region" description="Helical" evidence="1">
    <location>
        <begin position="39"/>
        <end position="57"/>
    </location>
</feature>
<accession>A0ABD5YN55</accession>
<proteinExistence type="predicted"/>
<keyword evidence="1" id="KW-1133">Transmembrane helix</keyword>
<feature type="transmembrane region" description="Helical" evidence="1">
    <location>
        <begin position="15"/>
        <end position="34"/>
    </location>
</feature>
<evidence type="ECO:0000313" key="2">
    <source>
        <dbReference type="EMBL" id="MFC7189197.1"/>
    </source>
</evidence>
<reference evidence="2 3" key="1">
    <citation type="journal article" date="2019" name="Int. J. Syst. Evol. Microbiol.">
        <title>The Global Catalogue of Microorganisms (GCM) 10K type strain sequencing project: providing services to taxonomists for standard genome sequencing and annotation.</title>
        <authorList>
            <consortium name="The Broad Institute Genomics Platform"/>
            <consortium name="The Broad Institute Genome Sequencing Center for Infectious Disease"/>
            <person name="Wu L."/>
            <person name="Ma J."/>
        </authorList>
    </citation>
    <scope>NUCLEOTIDE SEQUENCE [LARGE SCALE GENOMIC DNA]</scope>
    <source>
        <strain evidence="2 3">RDMS1</strain>
    </source>
</reference>
<keyword evidence="1" id="KW-0472">Membrane</keyword>
<keyword evidence="3" id="KW-1185">Reference proteome</keyword>
<dbReference type="AlphaFoldDB" id="A0ABD5YN55"/>
<name>A0ABD5YN55_9EURY</name>
<comment type="caution">
    <text evidence="2">The sequence shown here is derived from an EMBL/GenBank/DDBJ whole genome shotgun (WGS) entry which is preliminary data.</text>
</comment>
<keyword evidence="1" id="KW-0812">Transmembrane</keyword>
<dbReference type="EMBL" id="JBHTAX010000001">
    <property type="protein sequence ID" value="MFC7189197.1"/>
    <property type="molecule type" value="Genomic_DNA"/>
</dbReference>
<organism evidence="2 3">
    <name type="scientific">Halocatena marina</name>
    <dbReference type="NCBI Taxonomy" id="2934937"/>
    <lineage>
        <taxon>Archaea</taxon>
        <taxon>Methanobacteriati</taxon>
        <taxon>Methanobacteriota</taxon>
        <taxon>Stenosarchaea group</taxon>
        <taxon>Halobacteria</taxon>
        <taxon>Halobacteriales</taxon>
        <taxon>Natronomonadaceae</taxon>
        <taxon>Halocatena</taxon>
    </lineage>
</organism>
<sequence length="114" mass="11839">MVGYTIPVSAGEPPFLAVLAAIAIVVGVAMVHAYRNDGLLVTTLLTVAVRVAGIPGLHLEDSLGPVLAVTLVESLALIVWFAGLGIGAFVVGVVDVLYFILCEITIIEKKSPTQ</sequence>
<dbReference type="RefSeq" id="WP_390204740.1">
    <property type="nucleotide sequence ID" value="NZ_JBHSZC010000001.1"/>
</dbReference>
<evidence type="ECO:0000313" key="3">
    <source>
        <dbReference type="Proteomes" id="UP001596417"/>
    </source>
</evidence>
<gene>
    <name evidence="2" type="ORF">ACFQL7_04590</name>
</gene>
<evidence type="ECO:0000256" key="1">
    <source>
        <dbReference type="SAM" id="Phobius"/>
    </source>
</evidence>
<feature type="transmembrane region" description="Helical" evidence="1">
    <location>
        <begin position="77"/>
        <end position="101"/>
    </location>
</feature>
<protein>
    <submittedName>
        <fullName evidence="2">Uncharacterized protein</fullName>
    </submittedName>
</protein>
<dbReference type="Proteomes" id="UP001596417">
    <property type="component" value="Unassembled WGS sequence"/>
</dbReference>